<name>A0ABS8VWA1_9PROT</name>
<proteinExistence type="predicted"/>
<comment type="caution">
    <text evidence="2">The sequence shown here is derived from an EMBL/GenBank/DDBJ whole genome shotgun (WGS) entry which is preliminary data.</text>
</comment>
<dbReference type="PANTHER" id="PTHR11102">
    <property type="entry name" value="SEL-1-LIKE PROTEIN"/>
    <property type="match status" value="1"/>
</dbReference>
<evidence type="ECO:0000313" key="3">
    <source>
        <dbReference type="Proteomes" id="UP001521074"/>
    </source>
</evidence>
<evidence type="ECO:0000313" key="2">
    <source>
        <dbReference type="EMBL" id="MCE0744990.1"/>
    </source>
</evidence>
<dbReference type="Gene3D" id="1.25.40.10">
    <property type="entry name" value="Tetratricopeptide repeat domain"/>
    <property type="match status" value="2"/>
</dbReference>
<reference evidence="2 3" key="1">
    <citation type="submission" date="2021-12" db="EMBL/GenBank/DDBJ databases">
        <title>Genome sequence of Acetobacter sicerae DmPark20a_162.</title>
        <authorList>
            <person name="Chaston J.M."/>
        </authorList>
    </citation>
    <scope>NUCLEOTIDE SEQUENCE [LARGE SCALE GENOMIC DNA]</scope>
    <source>
        <strain evidence="2 3">DmPark20a_162</strain>
    </source>
</reference>
<organism evidence="2 3">
    <name type="scientific">Acetobacter sicerae</name>
    <dbReference type="NCBI Taxonomy" id="85325"/>
    <lineage>
        <taxon>Bacteria</taxon>
        <taxon>Pseudomonadati</taxon>
        <taxon>Pseudomonadota</taxon>
        <taxon>Alphaproteobacteria</taxon>
        <taxon>Acetobacterales</taxon>
        <taxon>Acetobacteraceae</taxon>
        <taxon>Acetobacter</taxon>
    </lineage>
</organism>
<dbReference type="SUPFAM" id="SSF81901">
    <property type="entry name" value="HCP-like"/>
    <property type="match status" value="3"/>
</dbReference>
<gene>
    <name evidence="2" type="ORF">LWC05_13995</name>
</gene>
<protein>
    <submittedName>
        <fullName evidence="2">Sel1 repeat family protein</fullName>
    </submittedName>
</protein>
<evidence type="ECO:0000256" key="1">
    <source>
        <dbReference type="SAM" id="MobiDB-lite"/>
    </source>
</evidence>
<dbReference type="Proteomes" id="UP001521074">
    <property type="component" value="Unassembled WGS sequence"/>
</dbReference>
<dbReference type="PANTHER" id="PTHR11102:SF160">
    <property type="entry name" value="ERAD-ASSOCIATED E3 UBIQUITIN-PROTEIN LIGASE COMPONENT HRD3"/>
    <property type="match status" value="1"/>
</dbReference>
<dbReference type="InterPro" id="IPR011990">
    <property type="entry name" value="TPR-like_helical_dom_sf"/>
</dbReference>
<accession>A0ABS8VWA1</accession>
<feature type="compositionally biased region" description="Basic residues" evidence="1">
    <location>
        <begin position="1"/>
        <end position="18"/>
    </location>
</feature>
<dbReference type="Pfam" id="PF08238">
    <property type="entry name" value="Sel1"/>
    <property type="match status" value="3"/>
</dbReference>
<dbReference type="EMBL" id="JAJSOJ010000055">
    <property type="protein sequence ID" value="MCE0744990.1"/>
    <property type="molecule type" value="Genomic_DNA"/>
</dbReference>
<dbReference type="InterPro" id="IPR006597">
    <property type="entry name" value="Sel1-like"/>
</dbReference>
<dbReference type="SMART" id="SM00671">
    <property type="entry name" value="SEL1"/>
    <property type="match status" value="3"/>
</dbReference>
<keyword evidence="3" id="KW-1185">Reference proteome</keyword>
<dbReference type="RefSeq" id="WP_232878725.1">
    <property type="nucleotide sequence ID" value="NZ_JAJSOJ010000055.1"/>
</dbReference>
<feature type="region of interest" description="Disordered" evidence="1">
    <location>
        <begin position="1"/>
        <end position="25"/>
    </location>
</feature>
<sequence>MWRKFLDKRKRASGRRKRAEQAGKGSVDAMFSMGQACLAGEEGVAPHAGHAAWWMERAARAGHQLACVHAARLAWDGFLPDEQALGQPVRQAPRKDDALMFARLGHQRGDPDASLFLVWLLDAIRMKADPERLEALQAAAEKGLPLALAGLADVEARAGASAERVMDLLSIPLEKNLGIAHYMVSTWYGQGALLGQDEKKARHHLEIAADTGYVPAMALLGECLMVENHRPSDGGADDEGKERLRRLTRGESLLRKAAASNGRAACVLGDYWSTIAEIPDIRQAVQWYEKAVSLGFPGAFFMSARIVLEGRSDHMTQQEAWTRMEQAAGAGHAGAKAVLSKKLSC</sequence>
<dbReference type="InterPro" id="IPR050767">
    <property type="entry name" value="Sel1_AlgK"/>
</dbReference>